<organism evidence="2 3">
    <name type="scientific">Immersiella caudata</name>
    <dbReference type="NCBI Taxonomy" id="314043"/>
    <lineage>
        <taxon>Eukaryota</taxon>
        <taxon>Fungi</taxon>
        <taxon>Dikarya</taxon>
        <taxon>Ascomycota</taxon>
        <taxon>Pezizomycotina</taxon>
        <taxon>Sordariomycetes</taxon>
        <taxon>Sordariomycetidae</taxon>
        <taxon>Sordariales</taxon>
        <taxon>Lasiosphaeriaceae</taxon>
        <taxon>Immersiella</taxon>
    </lineage>
</organism>
<keyword evidence="3" id="KW-1185">Reference proteome</keyword>
<dbReference type="EMBL" id="JAULSU010000003">
    <property type="protein sequence ID" value="KAK0622502.1"/>
    <property type="molecule type" value="Genomic_DNA"/>
</dbReference>
<reference evidence="2" key="1">
    <citation type="submission" date="2023-06" db="EMBL/GenBank/DDBJ databases">
        <title>Genome-scale phylogeny and comparative genomics of the fungal order Sordariales.</title>
        <authorList>
            <consortium name="Lawrence Berkeley National Laboratory"/>
            <person name="Hensen N."/>
            <person name="Bonometti L."/>
            <person name="Westerberg I."/>
            <person name="Brannstrom I.O."/>
            <person name="Guillou S."/>
            <person name="Cros-Aarteil S."/>
            <person name="Calhoun S."/>
            <person name="Haridas S."/>
            <person name="Kuo A."/>
            <person name="Mondo S."/>
            <person name="Pangilinan J."/>
            <person name="Riley R."/>
            <person name="Labutti K."/>
            <person name="Andreopoulos B."/>
            <person name="Lipzen A."/>
            <person name="Chen C."/>
            <person name="Yanf M."/>
            <person name="Daum C."/>
            <person name="Ng V."/>
            <person name="Clum A."/>
            <person name="Steindorff A."/>
            <person name="Ohm R."/>
            <person name="Martin F."/>
            <person name="Silar P."/>
            <person name="Natvig D."/>
            <person name="Lalanne C."/>
            <person name="Gautier V."/>
            <person name="Ament-Velasquez S.L."/>
            <person name="Kruys A."/>
            <person name="Hutchinson M.I."/>
            <person name="Powell A.J."/>
            <person name="Barry K."/>
            <person name="Miller A.N."/>
            <person name="Grigoriev I.V."/>
            <person name="Debuchy R."/>
            <person name="Gladieux P."/>
            <person name="Thoren M.H."/>
            <person name="Johannesson H."/>
        </authorList>
    </citation>
    <scope>NUCLEOTIDE SEQUENCE</scope>
    <source>
        <strain evidence="2">CBS 606.72</strain>
    </source>
</reference>
<dbReference type="Pfam" id="PF06985">
    <property type="entry name" value="HET"/>
    <property type="match status" value="1"/>
</dbReference>
<feature type="domain" description="Heterokaryon incompatibility" evidence="1">
    <location>
        <begin position="8"/>
        <end position="65"/>
    </location>
</feature>
<comment type="caution">
    <text evidence="2">The sequence shown here is derived from an EMBL/GenBank/DDBJ whole genome shotgun (WGS) entry which is preliminary data.</text>
</comment>
<gene>
    <name evidence="2" type="ORF">B0T14DRAFT_428531</name>
</gene>
<dbReference type="Proteomes" id="UP001175000">
    <property type="component" value="Unassembled WGS sequence"/>
</dbReference>
<dbReference type="InterPro" id="IPR010730">
    <property type="entry name" value="HET"/>
</dbReference>
<proteinExistence type="predicted"/>
<protein>
    <recommendedName>
        <fullName evidence="1">Heterokaryon incompatibility domain-containing protein</fullName>
    </recommendedName>
</protein>
<evidence type="ECO:0000259" key="1">
    <source>
        <dbReference type="Pfam" id="PF06985"/>
    </source>
</evidence>
<dbReference type="PANTHER" id="PTHR33112">
    <property type="entry name" value="DOMAIN PROTEIN, PUTATIVE-RELATED"/>
    <property type="match status" value="1"/>
</dbReference>
<evidence type="ECO:0000313" key="2">
    <source>
        <dbReference type="EMBL" id="KAK0622502.1"/>
    </source>
</evidence>
<accession>A0AA39WVS3</accession>
<sequence>MPWHVRTSKQNLSARLKHLPTANLPATIQDSIIFSRRLGYQYLWVDALCIVQDDTEDWEREASLVEESELNNRGWTFQERFLSSKIIHFTNRHLYFECAAGLRMEQMPSEVDQQLPSGHGAGWELQSLPAGGGYLGWYKAVAAFSSRELTFSRDKLPALSGIARYIWDPRNLRQEYLAGLWRGDIHRGLLWRCSTS</sequence>
<name>A0AA39WVS3_9PEZI</name>
<dbReference type="AlphaFoldDB" id="A0AA39WVS3"/>
<feature type="non-terminal residue" evidence="2">
    <location>
        <position position="196"/>
    </location>
</feature>
<dbReference type="PANTHER" id="PTHR33112:SF16">
    <property type="entry name" value="HETEROKARYON INCOMPATIBILITY DOMAIN-CONTAINING PROTEIN"/>
    <property type="match status" value="1"/>
</dbReference>
<evidence type="ECO:0000313" key="3">
    <source>
        <dbReference type="Proteomes" id="UP001175000"/>
    </source>
</evidence>